<sequence>MPRQLLLVAYDISHPRRLASARDAVSAWAAGGQKSVFECHAAPAERAELARQMQRALAFEQDRLALFLTRAETARAMGIGEVARDEPLVWVG</sequence>
<keyword evidence="8 9" id="KW-0051">Antiviral defense</keyword>
<keyword evidence="5 9" id="KW-0255">Endonuclease</keyword>
<dbReference type="CDD" id="cd09725">
    <property type="entry name" value="Cas2_I_II_III"/>
    <property type="match status" value="1"/>
</dbReference>
<evidence type="ECO:0000256" key="3">
    <source>
        <dbReference type="ARBA" id="ARBA00022722"/>
    </source>
</evidence>
<dbReference type="GO" id="GO:0043571">
    <property type="term" value="P:maintenance of CRISPR repeat elements"/>
    <property type="evidence" value="ECO:0007669"/>
    <property type="project" value="UniProtKB-UniRule"/>
</dbReference>
<keyword evidence="6 9" id="KW-0378">Hydrolase</keyword>
<comment type="cofactor">
    <cofactor evidence="1 9">
        <name>Mg(2+)</name>
        <dbReference type="ChEBI" id="CHEBI:18420"/>
    </cofactor>
</comment>
<accession>A0A1M7S238</accession>
<organism evidence="10 11">
    <name type="scientific">Oceanicella actignis</name>
    <dbReference type="NCBI Taxonomy" id="1189325"/>
    <lineage>
        <taxon>Bacteria</taxon>
        <taxon>Pseudomonadati</taxon>
        <taxon>Pseudomonadota</taxon>
        <taxon>Alphaproteobacteria</taxon>
        <taxon>Rhodobacterales</taxon>
        <taxon>Paracoccaceae</taxon>
        <taxon>Oceanicella</taxon>
    </lineage>
</organism>
<keyword evidence="7 9" id="KW-0460">Magnesium</keyword>
<comment type="similarity">
    <text evidence="2 9">Belongs to the CRISPR-associated endoribonuclease Cas2 protein family.</text>
</comment>
<dbReference type="EMBL" id="FRDL01000001">
    <property type="protein sequence ID" value="SHN52454.1"/>
    <property type="molecule type" value="Genomic_DNA"/>
</dbReference>
<evidence type="ECO:0000256" key="4">
    <source>
        <dbReference type="ARBA" id="ARBA00022723"/>
    </source>
</evidence>
<keyword evidence="3 9" id="KW-0540">Nuclease</keyword>
<evidence type="ECO:0000256" key="7">
    <source>
        <dbReference type="ARBA" id="ARBA00022842"/>
    </source>
</evidence>
<evidence type="ECO:0000256" key="5">
    <source>
        <dbReference type="ARBA" id="ARBA00022759"/>
    </source>
</evidence>
<keyword evidence="11" id="KW-1185">Reference proteome</keyword>
<evidence type="ECO:0000256" key="6">
    <source>
        <dbReference type="ARBA" id="ARBA00022801"/>
    </source>
</evidence>
<dbReference type="Pfam" id="PF09827">
    <property type="entry name" value="CRISPR_Cas2"/>
    <property type="match status" value="1"/>
</dbReference>
<gene>
    <name evidence="9" type="primary">cas2</name>
    <name evidence="10" type="ORF">SAMN05216200_101450</name>
</gene>
<dbReference type="OrthoDB" id="9798176at2"/>
<dbReference type="Proteomes" id="UP000184066">
    <property type="component" value="Unassembled WGS sequence"/>
</dbReference>
<proteinExistence type="inferred from homology"/>
<comment type="subunit">
    <text evidence="9">Homodimer, forms a heterotetramer with a Cas1 homodimer.</text>
</comment>
<dbReference type="SUPFAM" id="SSF143430">
    <property type="entry name" value="TTP0101/SSO1404-like"/>
    <property type="match status" value="1"/>
</dbReference>
<evidence type="ECO:0000256" key="1">
    <source>
        <dbReference type="ARBA" id="ARBA00001946"/>
    </source>
</evidence>
<evidence type="ECO:0000256" key="2">
    <source>
        <dbReference type="ARBA" id="ARBA00009959"/>
    </source>
</evidence>
<evidence type="ECO:0000313" key="11">
    <source>
        <dbReference type="Proteomes" id="UP000184066"/>
    </source>
</evidence>
<comment type="function">
    <text evidence="9">CRISPR (clustered regularly interspaced short palindromic repeat), is an adaptive immune system that provides protection against mobile genetic elements (viruses, transposable elements and conjugative plasmids). CRISPR clusters contain sequences complementary to antecedent mobile elements and target invading nucleic acids. CRISPR clusters are transcribed and processed into CRISPR RNA (crRNA). Functions as a ssRNA-specific endoribonuclease. Involved in the integration of spacer DNA into the CRISPR cassette.</text>
</comment>
<dbReference type="GO" id="GO:0004521">
    <property type="term" value="F:RNA endonuclease activity"/>
    <property type="evidence" value="ECO:0007669"/>
    <property type="project" value="InterPro"/>
</dbReference>
<dbReference type="GO" id="GO:0046872">
    <property type="term" value="F:metal ion binding"/>
    <property type="evidence" value="ECO:0007669"/>
    <property type="project" value="UniProtKB-UniRule"/>
</dbReference>
<evidence type="ECO:0000313" key="10">
    <source>
        <dbReference type="EMBL" id="SHN52454.1"/>
    </source>
</evidence>
<dbReference type="STRING" id="1189325.SAMN04488119_10268"/>
<dbReference type="EC" id="3.1.-.-" evidence="9"/>
<protein>
    <recommendedName>
        <fullName evidence="9">CRISPR-associated endoribonuclease Cas2</fullName>
        <ecNumber evidence="9">3.1.-.-</ecNumber>
    </recommendedName>
</protein>
<keyword evidence="4 9" id="KW-0479">Metal-binding</keyword>
<dbReference type="GO" id="GO:0051607">
    <property type="term" value="P:defense response to virus"/>
    <property type="evidence" value="ECO:0007669"/>
    <property type="project" value="UniProtKB-UniRule"/>
</dbReference>
<dbReference type="AlphaFoldDB" id="A0A1M7S238"/>
<dbReference type="GO" id="GO:0016787">
    <property type="term" value="F:hydrolase activity"/>
    <property type="evidence" value="ECO:0007669"/>
    <property type="project" value="UniProtKB-KW"/>
</dbReference>
<evidence type="ECO:0000256" key="8">
    <source>
        <dbReference type="ARBA" id="ARBA00023118"/>
    </source>
</evidence>
<dbReference type="InterPro" id="IPR021127">
    <property type="entry name" value="CRISPR_associated_Cas2"/>
</dbReference>
<name>A0A1M7S238_9RHOB</name>
<reference evidence="10 11" key="1">
    <citation type="submission" date="2016-12" db="EMBL/GenBank/DDBJ databases">
        <authorList>
            <person name="Song W.-J."/>
            <person name="Kurnit D.M."/>
        </authorList>
    </citation>
    <scope>NUCLEOTIDE SEQUENCE [LARGE SCALE GENOMIC DNA]</scope>
    <source>
        <strain evidence="10 11">CGMCC 1.10808</strain>
    </source>
</reference>
<dbReference type="Gene3D" id="3.30.70.240">
    <property type="match status" value="1"/>
</dbReference>
<evidence type="ECO:0000256" key="9">
    <source>
        <dbReference type="HAMAP-Rule" id="MF_01471"/>
    </source>
</evidence>
<dbReference type="InterPro" id="IPR019199">
    <property type="entry name" value="Virulence_VapD/CRISPR_Cas2"/>
</dbReference>
<dbReference type="NCBIfam" id="TIGR01573">
    <property type="entry name" value="cas2"/>
    <property type="match status" value="1"/>
</dbReference>
<feature type="binding site" evidence="9">
    <location>
        <position position="11"/>
    </location>
    <ligand>
        <name>Mg(2+)</name>
        <dbReference type="ChEBI" id="CHEBI:18420"/>
        <note>catalytic</note>
    </ligand>
</feature>
<dbReference type="HAMAP" id="MF_01471">
    <property type="entry name" value="Cas2"/>
    <property type="match status" value="1"/>
</dbReference>
<dbReference type="RefSeq" id="WP_072746000.1">
    <property type="nucleotide sequence ID" value="NZ_FOHL01000002.1"/>
</dbReference>